<reference evidence="5" key="1">
    <citation type="submission" date="2025-08" db="UniProtKB">
        <authorList>
            <consortium name="RefSeq"/>
        </authorList>
    </citation>
    <scope>IDENTIFICATION</scope>
</reference>
<dbReference type="InterPro" id="IPR050373">
    <property type="entry name" value="Fibrinogen_C-term_domain"/>
</dbReference>
<dbReference type="PROSITE" id="PS00514">
    <property type="entry name" value="FIBRINOGEN_C_1"/>
    <property type="match status" value="1"/>
</dbReference>
<dbReference type="PANTHER" id="PTHR19143:SF458">
    <property type="entry name" value="FIBRINOGEN C-TERMINAL DOMAIN-CONTAINING PROTEIN-RELATED"/>
    <property type="match status" value="1"/>
</dbReference>
<protein>
    <submittedName>
        <fullName evidence="5">Fibroleukin-like</fullName>
    </submittedName>
</protein>
<dbReference type="InterPro" id="IPR014716">
    <property type="entry name" value="Fibrinogen_a/b/g_C_1"/>
</dbReference>
<evidence type="ECO:0000259" key="3">
    <source>
        <dbReference type="PROSITE" id="PS51406"/>
    </source>
</evidence>
<evidence type="ECO:0000256" key="1">
    <source>
        <dbReference type="ARBA" id="ARBA00023157"/>
    </source>
</evidence>
<accession>A0A9W2YR74</accession>
<dbReference type="GO" id="GO:0005615">
    <property type="term" value="C:extracellular space"/>
    <property type="evidence" value="ECO:0007669"/>
    <property type="project" value="TreeGrafter"/>
</dbReference>
<dbReference type="InterPro" id="IPR036056">
    <property type="entry name" value="Fibrinogen-like_C"/>
</dbReference>
<dbReference type="PANTHER" id="PTHR19143">
    <property type="entry name" value="FIBRINOGEN/TENASCIN/ANGIOPOEITIN"/>
    <property type="match status" value="1"/>
</dbReference>
<name>A0A9W2YR74_BIOGL</name>
<dbReference type="SMART" id="SM00186">
    <property type="entry name" value="FBG"/>
    <property type="match status" value="1"/>
</dbReference>
<dbReference type="SUPFAM" id="SSF56496">
    <property type="entry name" value="Fibrinogen C-terminal domain-like"/>
    <property type="match status" value="1"/>
</dbReference>
<dbReference type="Proteomes" id="UP001165740">
    <property type="component" value="Chromosome 13"/>
</dbReference>
<gene>
    <name evidence="5" type="primary">LOC106073928</name>
</gene>
<dbReference type="InterPro" id="IPR020837">
    <property type="entry name" value="Fibrinogen_CS"/>
</dbReference>
<evidence type="ECO:0000313" key="5">
    <source>
        <dbReference type="RefSeq" id="XP_055865171.1"/>
    </source>
</evidence>
<dbReference type="AlphaFoldDB" id="A0A9W2YR74"/>
<proteinExistence type="predicted"/>
<dbReference type="Gene3D" id="3.90.215.10">
    <property type="entry name" value="Gamma Fibrinogen, chain A, domain 1"/>
    <property type="match status" value="1"/>
</dbReference>
<evidence type="ECO:0000313" key="4">
    <source>
        <dbReference type="Proteomes" id="UP001165740"/>
    </source>
</evidence>
<dbReference type="PROSITE" id="PS51406">
    <property type="entry name" value="FIBRINOGEN_C_2"/>
    <property type="match status" value="1"/>
</dbReference>
<dbReference type="Pfam" id="PF00147">
    <property type="entry name" value="Fibrinogen_C"/>
    <property type="match status" value="1"/>
</dbReference>
<feature type="coiled-coil region" evidence="2">
    <location>
        <begin position="95"/>
        <end position="157"/>
    </location>
</feature>
<keyword evidence="4" id="KW-1185">Reference proteome</keyword>
<feature type="coiled-coil region" evidence="2">
    <location>
        <begin position="305"/>
        <end position="357"/>
    </location>
</feature>
<dbReference type="OMA" id="YLIMMEP"/>
<dbReference type="RefSeq" id="XP_055865171.1">
    <property type="nucleotide sequence ID" value="XM_056009196.1"/>
</dbReference>
<organism evidence="4 5">
    <name type="scientific">Biomphalaria glabrata</name>
    <name type="common">Bloodfluke planorb</name>
    <name type="synonym">Freshwater snail</name>
    <dbReference type="NCBI Taxonomy" id="6526"/>
    <lineage>
        <taxon>Eukaryota</taxon>
        <taxon>Metazoa</taxon>
        <taxon>Spiralia</taxon>
        <taxon>Lophotrochozoa</taxon>
        <taxon>Mollusca</taxon>
        <taxon>Gastropoda</taxon>
        <taxon>Heterobranchia</taxon>
        <taxon>Euthyneura</taxon>
        <taxon>Panpulmonata</taxon>
        <taxon>Hygrophila</taxon>
        <taxon>Lymnaeoidea</taxon>
        <taxon>Planorbidae</taxon>
        <taxon>Biomphalaria</taxon>
    </lineage>
</organism>
<sequence>MLLAQPSLKRESNGVIAYINKGQTVVTAIKEITSLNVTGEIYDNKLRDSYLQVKWKNIKISDSGKYVCEAHVQYAEGKSEKVNEMLTITVLRPTLDDLVNVIQKLIAQADEDKENLQASKQKMENIEVDLNTNNQKIQRIREEVDTNKQNITSIKEDINTNTQNVKSIKVNIDRNITMLREEILTNIHDINEDLNTCKRNIGNIRIDMDMYASMLKDKLDINTRNIKNLEVVMDTNNTQIKKDININIQTIKQIRVDMDTNITSLKKTLDTNTLDIQNIKVDSDTNITRLQKNMDTNTGKIKIIKVDMDANITKLKDNLETYKQMINNVQENLRAMLSNYSSDLEELKKQILEARVIETLASGLKVMCDTKTDGGGWIIFQRRINGKVDFYRGWKEYRDGFGDYNIGEFYLGNENIFNLTSTGQYDLRIDLEFNNKTYFAQYENFKILSETEKYKLQIGKYSGNAGDSLSDHKNMFFSTFDRDNDIDSRNCAVERSGAWWYNHCTSSNLNGKWENDTHAKRLHWYSLPGSHRISLSEMKIRERK</sequence>
<keyword evidence="1" id="KW-1015">Disulfide bond</keyword>
<keyword evidence="2" id="KW-0175">Coiled coil</keyword>
<dbReference type="InterPro" id="IPR002181">
    <property type="entry name" value="Fibrinogen_a/b/g_C_dom"/>
</dbReference>
<dbReference type="OrthoDB" id="10415151at2759"/>
<feature type="domain" description="Fibrinogen C-terminal" evidence="3">
    <location>
        <begin position="335"/>
        <end position="544"/>
    </location>
</feature>
<dbReference type="CDD" id="cd00087">
    <property type="entry name" value="FReD"/>
    <property type="match status" value="1"/>
</dbReference>
<dbReference type="GeneID" id="106073928"/>
<evidence type="ECO:0000256" key="2">
    <source>
        <dbReference type="SAM" id="Coils"/>
    </source>
</evidence>